<dbReference type="PANTHER" id="PTHR36408">
    <property type="entry name" value="TRANSMEMBRANE PROTEIN"/>
    <property type="match status" value="1"/>
</dbReference>
<evidence type="ECO:0000256" key="1">
    <source>
        <dbReference type="SAM" id="Phobius"/>
    </source>
</evidence>
<dbReference type="Proteomes" id="UP001157006">
    <property type="component" value="Chromosome 2"/>
</dbReference>
<keyword evidence="1" id="KW-0472">Membrane</keyword>
<protein>
    <recommendedName>
        <fullName evidence="4">Transmembrane protein</fullName>
    </recommendedName>
</protein>
<accession>A0AAV0ZK04</accession>
<dbReference type="AlphaFoldDB" id="A0AAV0ZK04"/>
<keyword evidence="1" id="KW-0812">Transmembrane</keyword>
<keyword evidence="3" id="KW-1185">Reference proteome</keyword>
<gene>
    <name evidence="2" type="ORF">VFH_II116720</name>
</gene>
<feature type="transmembrane region" description="Helical" evidence="1">
    <location>
        <begin position="64"/>
        <end position="85"/>
    </location>
</feature>
<keyword evidence="1" id="KW-1133">Transmembrane helix</keyword>
<feature type="transmembrane region" description="Helical" evidence="1">
    <location>
        <begin position="105"/>
        <end position="122"/>
    </location>
</feature>
<organism evidence="2 3">
    <name type="scientific">Vicia faba</name>
    <name type="common">Broad bean</name>
    <name type="synonym">Faba vulgaris</name>
    <dbReference type="NCBI Taxonomy" id="3906"/>
    <lineage>
        <taxon>Eukaryota</taxon>
        <taxon>Viridiplantae</taxon>
        <taxon>Streptophyta</taxon>
        <taxon>Embryophyta</taxon>
        <taxon>Tracheophyta</taxon>
        <taxon>Spermatophyta</taxon>
        <taxon>Magnoliopsida</taxon>
        <taxon>eudicotyledons</taxon>
        <taxon>Gunneridae</taxon>
        <taxon>Pentapetalae</taxon>
        <taxon>rosids</taxon>
        <taxon>fabids</taxon>
        <taxon>Fabales</taxon>
        <taxon>Fabaceae</taxon>
        <taxon>Papilionoideae</taxon>
        <taxon>50 kb inversion clade</taxon>
        <taxon>NPAAA clade</taxon>
        <taxon>Hologalegina</taxon>
        <taxon>IRL clade</taxon>
        <taxon>Fabeae</taxon>
        <taxon>Vicia</taxon>
    </lineage>
</organism>
<dbReference type="PANTHER" id="PTHR36408:SF1">
    <property type="entry name" value="TRANSMEMBRANE PROTEIN"/>
    <property type="match status" value="1"/>
</dbReference>
<evidence type="ECO:0000313" key="2">
    <source>
        <dbReference type="EMBL" id="CAI8598206.1"/>
    </source>
</evidence>
<name>A0AAV0ZK04_VICFA</name>
<evidence type="ECO:0000313" key="3">
    <source>
        <dbReference type="Proteomes" id="UP001157006"/>
    </source>
</evidence>
<dbReference type="GO" id="GO:0009941">
    <property type="term" value="C:chloroplast envelope"/>
    <property type="evidence" value="ECO:0007669"/>
    <property type="project" value="TreeGrafter"/>
</dbReference>
<proteinExistence type="predicted"/>
<dbReference type="EMBL" id="OX451737">
    <property type="protein sequence ID" value="CAI8598206.1"/>
    <property type="molecule type" value="Genomic_DNA"/>
</dbReference>
<reference evidence="2 3" key="1">
    <citation type="submission" date="2023-01" db="EMBL/GenBank/DDBJ databases">
        <authorList>
            <person name="Kreplak J."/>
        </authorList>
    </citation>
    <scope>NUCLEOTIDE SEQUENCE [LARGE SCALE GENOMIC DNA]</scope>
</reference>
<sequence length="266" mass="30391">MTHLLPRSLFFTTPTIAPATFFQAPIRLQNFGCFTIRCTGQFHLQVRKPECNFQKRVVSGDLNFDSLLSAMELSCLVSSAIFSFIMASNGSKNWLMMVSGNRVNAVWGVLILAGGVAAGVLLRRRQWKSIVRENMKGGLMEKIEKVEEDLRKTVRVIRILSMHIEKLGKRFRVTKEPITQSAAIAQKNSEATRGIAVQYEILEKEIHEIQKVLLAIQEQQQKQFDLILSLKPWERKRNTPKEQDILQSTTNLAEDEVIKHVEDRQI</sequence>
<evidence type="ECO:0008006" key="4">
    <source>
        <dbReference type="Google" id="ProtNLM"/>
    </source>
</evidence>